<reference evidence="2 3" key="1">
    <citation type="journal article" date="2015" name="Nature">
        <title>rRNA introns, odd ribosomes, and small enigmatic genomes across a large radiation of phyla.</title>
        <authorList>
            <person name="Brown C.T."/>
            <person name="Hug L.A."/>
            <person name="Thomas B.C."/>
            <person name="Sharon I."/>
            <person name="Castelle C.J."/>
            <person name="Singh A."/>
            <person name="Wilkins M.J."/>
            <person name="Williams K.H."/>
            <person name="Banfield J.F."/>
        </authorList>
    </citation>
    <scope>NUCLEOTIDE SEQUENCE [LARGE SCALE GENOMIC DNA]</scope>
</reference>
<sequence length="489" mass="56623">MTKNLLVKIGLFTFIFLLSLKVITDTDLGWHIRVGEYILKTLSVPKTDLFSFSQPDYPYVYHSWATELIIFASYKWLGLWGITLLYASIITLSVFYLYRTSVLINGKINYLLFLWVAPLAFAFAGGRTRAMGFLLLSILYLLFVKFQLKNSRAIWLAPLIFFLWANLHGSFILGFGVFAVLIATLRFFPKENQNRPKFKSLLIIFFFSLVSTLATPYFFGAWKQAVVMTLNSTLALRSTNLDWKSLVEPSGGGLIFATIVAVVIFMLFFSKSKVSKIQKFLLLLFFILSLLTARFALPLLIFFVPIANQFLEDLKSRLNKQVLNSTSIKGFVSVLYLVLSLSVLINLIETNFANRSFNEYSYYLEKFSSARLLYPPWPYEANLFIQENLPDMRILAEANWGGYMIWLNPGQKVFYWGAMDNFIVNGRSFVFEYLNIINTKPNWEEKLNQYKIDAVFLPKEFPLVAVLNLREDWQKVYDRQDVVIFTKRN</sequence>
<dbReference type="AlphaFoldDB" id="A0A0G0VQN6"/>
<feature type="transmembrane region" description="Helical" evidence="1">
    <location>
        <begin position="327"/>
        <end position="348"/>
    </location>
</feature>
<keyword evidence="1" id="KW-1133">Transmembrane helix</keyword>
<evidence type="ECO:0000313" key="2">
    <source>
        <dbReference type="EMBL" id="KKS03204.1"/>
    </source>
</evidence>
<feature type="transmembrane region" description="Helical" evidence="1">
    <location>
        <begin position="200"/>
        <end position="219"/>
    </location>
</feature>
<keyword evidence="1" id="KW-0472">Membrane</keyword>
<comment type="caution">
    <text evidence="2">The sequence shown here is derived from an EMBL/GenBank/DDBJ whole genome shotgun (WGS) entry which is preliminary data.</text>
</comment>
<accession>A0A0G0VQN6</accession>
<dbReference type="EMBL" id="LCBC01000022">
    <property type="protein sequence ID" value="KKS03204.1"/>
    <property type="molecule type" value="Genomic_DNA"/>
</dbReference>
<protein>
    <recommendedName>
        <fullName evidence="4">Glycosyltransferase RgtA/B/C/D-like domain-containing protein</fullName>
    </recommendedName>
</protein>
<proteinExistence type="predicted"/>
<feature type="transmembrane region" description="Helical" evidence="1">
    <location>
        <begin position="77"/>
        <end position="98"/>
    </location>
</feature>
<feature type="transmembrane region" description="Helical" evidence="1">
    <location>
        <begin position="155"/>
        <end position="188"/>
    </location>
</feature>
<feature type="transmembrane region" description="Helical" evidence="1">
    <location>
        <begin position="251"/>
        <end position="269"/>
    </location>
</feature>
<name>A0A0G0VQN6_9BACT</name>
<dbReference type="Proteomes" id="UP000034493">
    <property type="component" value="Unassembled WGS sequence"/>
</dbReference>
<feature type="transmembrane region" description="Helical" evidence="1">
    <location>
        <begin position="281"/>
        <end position="307"/>
    </location>
</feature>
<keyword evidence="1" id="KW-0812">Transmembrane</keyword>
<organism evidence="2 3">
    <name type="scientific">Candidatus Curtissbacteria bacterium GW2011_GWA2_41_24</name>
    <dbReference type="NCBI Taxonomy" id="1618411"/>
    <lineage>
        <taxon>Bacteria</taxon>
        <taxon>Candidatus Curtissiibacteriota</taxon>
    </lineage>
</organism>
<evidence type="ECO:0000256" key="1">
    <source>
        <dbReference type="SAM" id="Phobius"/>
    </source>
</evidence>
<evidence type="ECO:0000313" key="3">
    <source>
        <dbReference type="Proteomes" id="UP000034493"/>
    </source>
</evidence>
<feature type="transmembrane region" description="Helical" evidence="1">
    <location>
        <begin position="110"/>
        <end position="143"/>
    </location>
</feature>
<gene>
    <name evidence="2" type="ORF">UU56_C0022G0005</name>
</gene>
<evidence type="ECO:0008006" key="4">
    <source>
        <dbReference type="Google" id="ProtNLM"/>
    </source>
</evidence>